<dbReference type="SUPFAM" id="SSF46785">
    <property type="entry name" value="Winged helix' DNA-binding domain"/>
    <property type="match status" value="1"/>
</dbReference>
<keyword evidence="2" id="KW-0238">DNA-binding</keyword>
<evidence type="ECO:0000259" key="5">
    <source>
        <dbReference type="Pfam" id="PF00447"/>
    </source>
</evidence>
<dbReference type="GO" id="GO:0043565">
    <property type="term" value="F:sequence-specific DNA binding"/>
    <property type="evidence" value="ECO:0007669"/>
    <property type="project" value="InterPro"/>
</dbReference>
<keyword evidence="3" id="KW-0539">Nucleus</keyword>
<reference evidence="6 7" key="1">
    <citation type="journal article" date="2004" name="Science">
        <title>The genome of the diatom Thalassiosira pseudonana: ecology, evolution, and metabolism.</title>
        <authorList>
            <person name="Armbrust E.V."/>
            <person name="Berges J.A."/>
            <person name="Bowler C."/>
            <person name="Green B.R."/>
            <person name="Martinez D."/>
            <person name="Putnam N.H."/>
            <person name="Zhou S."/>
            <person name="Allen A.E."/>
            <person name="Apt K.E."/>
            <person name="Bechner M."/>
            <person name="Brzezinski M.A."/>
            <person name="Chaal B.K."/>
            <person name="Chiovitti A."/>
            <person name="Davis A.K."/>
            <person name="Demarest M.S."/>
            <person name="Detter J.C."/>
            <person name="Glavina T."/>
            <person name="Goodstein D."/>
            <person name="Hadi M.Z."/>
            <person name="Hellsten U."/>
            <person name="Hildebrand M."/>
            <person name="Jenkins B.D."/>
            <person name="Jurka J."/>
            <person name="Kapitonov V.V."/>
            <person name="Kroger N."/>
            <person name="Lau W.W."/>
            <person name="Lane T.W."/>
            <person name="Larimer F.W."/>
            <person name="Lippmeier J.C."/>
            <person name="Lucas S."/>
            <person name="Medina M."/>
            <person name="Montsant A."/>
            <person name="Obornik M."/>
            <person name="Parker M.S."/>
            <person name="Palenik B."/>
            <person name="Pazour G.J."/>
            <person name="Richardson P.M."/>
            <person name="Rynearson T.A."/>
            <person name="Saito M.A."/>
            <person name="Schwartz D.C."/>
            <person name="Thamatrakoln K."/>
            <person name="Valentin K."/>
            <person name="Vardi A."/>
            <person name="Wilkerson F.P."/>
            <person name="Rokhsar D.S."/>
        </authorList>
    </citation>
    <scope>NUCLEOTIDE SEQUENCE [LARGE SCALE GENOMIC DNA]</scope>
    <source>
        <strain evidence="6 7">CCMP1335</strain>
    </source>
</reference>
<dbReference type="Gene3D" id="1.10.10.10">
    <property type="entry name" value="Winged helix-like DNA-binding domain superfamily/Winged helix DNA-binding domain"/>
    <property type="match status" value="1"/>
</dbReference>
<dbReference type="EMBL" id="CM000652">
    <property type="protein sequence ID" value="EED88007.1"/>
    <property type="molecule type" value="Genomic_DNA"/>
</dbReference>
<dbReference type="InParanoid" id="B8CF29"/>
<evidence type="ECO:0000313" key="6">
    <source>
        <dbReference type="EMBL" id="EED88007.1"/>
    </source>
</evidence>
<sequence>MTNATPAANVNSIPKPKKDKDDVFPHQLYRLLENVHTMGYNAELPITWLPHGRAFIVKNTGVFVKEIMPRFWKAKKLRSFTRQLCLWGYKRSILSITITNQQ</sequence>
<dbReference type="GeneID" id="7443636"/>
<comment type="subcellular location">
    <subcellularLocation>
        <location evidence="1">Nucleus</location>
    </subcellularLocation>
</comment>
<accession>B8CF29</accession>
<protein>
    <recommendedName>
        <fullName evidence="5">HSF-type DNA-binding domain-containing protein</fullName>
    </recommendedName>
</protein>
<dbReference type="PaxDb" id="35128-Thaps11623"/>
<dbReference type="GO" id="GO:0003700">
    <property type="term" value="F:DNA-binding transcription factor activity"/>
    <property type="evidence" value="ECO:0007669"/>
    <property type="project" value="InterPro"/>
</dbReference>
<reference evidence="6 7" key="2">
    <citation type="journal article" date="2008" name="Nature">
        <title>The Phaeodactylum genome reveals the evolutionary history of diatom genomes.</title>
        <authorList>
            <person name="Bowler C."/>
            <person name="Allen A.E."/>
            <person name="Badger J.H."/>
            <person name="Grimwood J."/>
            <person name="Jabbari K."/>
            <person name="Kuo A."/>
            <person name="Maheswari U."/>
            <person name="Martens C."/>
            <person name="Maumus F."/>
            <person name="Otillar R.P."/>
            <person name="Rayko E."/>
            <person name="Salamov A."/>
            <person name="Vandepoele K."/>
            <person name="Beszteri B."/>
            <person name="Gruber A."/>
            <person name="Heijde M."/>
            <person name="Katinka M."/>
            <person name="Mock T."/>
            <person name="Valentin K."/>
            <person name="Verret F."/>
            <person name="Berges J.A."/>
            <person name="Brownlee C."/>
            <person name="Cadoret J.P."/>
            <person name="Chiovitti A."/>
            <person name="Choi C.J."/>
            <person name="Coesel S."/>
            <person name="De Martino A."/>
            <person name="Detter J.C."/>
            <person name="Durkin C."/>
            <person name="Falciatore A."/>
            <person name="Fournet J."/>
            <person name="Haruta M."/>
            <person name="Huysman M.J."/>
            <person name="Jenkins B.D."/>
            <person name="Jiroutova K."/>
            <person name="Jorgensen R.E."/>
            <person name="Joubert Y."/>
            <person name="Kaplan A."/>
            <person name="Kroger N."/>
            <person name="Kroth P.G."/>
            <person name="La Roche J."/>
            <person name="Lindquist E."/>
            <person name="Lommer M."/>
            <person name="Martin-Jezequel V."/>
            <person name="Lopez P.J."/>
            <person name="Lucas S."/>
            <person name="Mangogna M."/>
            <person name="McGinnis K."/>
            <person name="Medlin L.K."/>
            <person name="Montsant A."/>
            <person name="Oudot-Le Secq M.P."/>
            <person name="Napoli C."/>
            <person name="Obornik M."/>
            <person name="Parker M.S."/>
            <person name="Petit J.L."/>
            <person name="Porcel B.M."/>
            <person name="Poulsen N."/>
            <person name="Robison M."/>
            <person name="Rychlewski L."/>
            <person name="Rynearson T.A."/>
            <person name="Schmutz J."/>
            <person name="Shapiro H."/>
            <person name="Siaut M."/>
            <person name="Stanley M."/>
            <person name="Sussman M.R."/>
            <person name="Taylor A.R."/>
            <person name="Vardi A."/>
            <person name="von Dassow P."/>
            <person name="Vyverman W."/>
            <person name="Willis A."/>
            <person name="Wyrwicz L.S."/>
            <person name="Rokhsar D.S."/>
            <person name="Weissenbach J."/>
            <person name="Armbrust E.V."/>
            <person name="Green B.R."/>
            <person name="Van de Peer Y."/>
            <person name="Grigoriev I.V."/>
        </authorList>
    </citation>
    <scope>NUCLEOTIDE SEQUENCE [LARGE SCALE GENOMIC DNA]</scope>
    <source>
        <strain evidence="6 7">CCMP1335</strain>
    </source>
</reference>
<dbReference type="HOGENOM" id="CLU_2283130_0_0_1"/>
<dbReference type="Pfam" id="PF00447">
    <property type="entry name" value="HSF_DNA-bind"/>
    <property type="match status" value="1"/>
</dbReference>
<dbReference type="AlphaFoldDB" id="B8CF29"/>
<dbReference type="InterPro" id="IPR036390">
    <property type="entry name" value="WH_DNA-bd_sf"/>
</dbReference>
<feature type="domain" description="HSF-type DNA-binding" evidence="5">
    <location>
        <begin position="24"/>
        <end position="92"/>
    </location>
</feature>
<dbReference type="GO" id="GO:0005634">
    <property type="term" value="C:nucleus"/>
    <property type="evidence" value="ECO:0007669"/>
    <property type="project" value="UniProtKB-SubCell"/>
</dbReference>
<dbReference type="InterPro" id="IPR036388">
    <property type="entry name" value="WH-like_DNA-bd_sf"/>
</dbReference>
<keyword evidence="7" id="KW-1185">Reference proteome</keyword>
<organism evidence="6 7">
    <name type="scientific">Thalassiosira pseudonana</name>
    <name type="common">Marine diatom</name>
    <name type="synonym">Cyclotella nana</name>
    <dbReference type="NCBI Taxonomy" id="35128"/>
    <lineage>
        <taxon>Eukaryota</taxon>
        <taxon>Sar</taxon>
        <taxon>Stramenopiles</taxon>
        <taxon>Ochrophyta</taxon>
        <taxon>Bacillariophyta</taxon>
        <taxon>Coscinodiscophyceae</taxon>
        <taxon>Thalassiosirophycidae</taxon>
        <taxon>Thalassiosirales</taxon>
        <taxon>Thalassiosiraceae</taxon>
        <taxon>Thalassiosira</taxon>
    </lineage>
</organism>
<evidence type="ECO:0000256" key="3">
    <source>
        <dbReference type="ARBA" id="ARBA00023242"/>
    </source>
</evidence>
<dbReference type="RefSeq" id="XP_002294647.1">
    <property type="nucleotide sequence ID" value="XM_002294611.1"/>
</dbReference>
<dbReference type="InterPro" id="IPR000232">
    <property type="entry name" value="HSF_DNA-bd"/>
</dbReference>
<proteinExistence type="predicted"/>
<evidence type="ECO:0000256" key="2">
    <source>
        <dbReference type="ARBA" id="ARBA00023125"/>
    </source>
</evidence>
<dbReference type="KEGG" id="tps:THAPSDRAFT_11623"/>
<name>B8CF29_THAPS</name>
<evidence type="ECO:0000256" key="4">
    <source>
        <dbReference type="SAM" id="MobiDB-lite"/>
    </source>
</evidence>
<dbReference type="Proteomes" id="UP000001449">
    <property type="component" value="Chromosome 20"/>
</dbReference>
<evidence type="ECO:0000256" key="1">
    <source>
        <dbReference type="ARBA" id="ARBA00004123"/>
    </source>
</evidence>
<evidence type="ECO:0000313" key="7">
    <source>
        <dbReference type="Proteomes" id="UP000001449"/>
    </source>
</evidence>
<feature type="region of interest" description="Disordered" evidence="4">
    <location>
        <begin position="1"/>
        <end position="21"/>
    </location>
</feature>
<gene>
    <name evidence="6" type="ORF">THAPSDRAFT_11623</name>
</gene>
<feature type="compositionally biased region" description="Polar residues" evidence="4">
    <location>
        <begin position="1"/>
        <end position="12"/>
    </location>
</feature>